<keyword evidence="5" id="KW-0432">Leucine biosynthesis</keyword>
<dbReference type="GO" id="GO:0009098">
    <property type="term" value="P:L-leucine biosynthetic process"/>
    <property type="evidence" value="ECO:0007669"/>
    <property type="project" value="UniProtKB-KW"/>
</dbReference>
<evidence type="ECO:0000256" key="4">
    <source>
        <dbReference type="ARBA" id="ARBA00012973"/>
    </source>
</evidence>
<dbReference type="InterPro" id="IPR013785">
    <property type="entry name" value="Aldolase_TIM"/>
</dbReference>
<dbReference type="CDD" id="cd07942">
    <property type="entry name" value="DRE_TIM_LeuA"/>
    <property type="match status" value="1"/>
</dbReference>
<evidence type="ECO:0000313" key="12">
    <source>
        <dbReference type="Proteomes" id="UP000478008"/>
    </source>
</evidence>
<dbReference type="PROSITE" id="PS00816">
    <property type="entry name" value="AIPM_HOMOCIT_SYNTH_2"/>
    <property type="match status" value="1"/>
</dbReference>
<dbReference type="FunFam" id="3.20.20.70:FF:000045">
    <property type="entry name" value="2-isopropylmalate synthase"/>
    <property type="match status" value="1"/>
</dbReference>
<dbReference type="GO" id="GO:0046872">
    <property type="term" value="F:metal ion binding"/>
    <property type="evidence" value="ECO:0007669"/>
    <property type="project" value="UniProtKB-KW"/>
</dbReference>
<dbReference type="GO" id="GO:0005739">
    <property type="term" value="C:mitochondrion"/>
    <property type="evidence" value="ECO:0007669"/>
    <property type="project" value="TreeGrafter"/>
</dbReference>
<dbReference type="Pfam" id="PF00682">
    <property type="entry name" value="HMGL-like"/>
    <property type="match status" value="1"/>
</dbReference>
<evidence type="ECO:0000256" key="9">
    <source>
        <dbReference type="ARBA" id="ARBA00023304"/>
    </source>
</evidence>
<dbReference type="SUPFAM" id="SSF110921">
    <property type="entry name" value="2-isopropylmalate synthase LeuA, allosteric (dimerisation) domain"/>
    <property type="match status" value="1"/>
</dbReference>
<evidence type="ECO:0000256" key="6">
    <source>
        <dbReference type="ARBA" id="ARBA00022605"/>
    </source>
</evidence>
<dbReference type="SMART" id="SM00917">
    <property type="entry name" value="LeuA_dimer"/>
    <property type="match status" value="1"/>
</dbReference>
<comment type="similarity">
    <text evidence="3">Belongs to the alpha-IPM synthase/homocitrate synthase family. LeuA type 2 subfamily.</text>
</comment>
<evidence type="ECO:0000256" key="3">
    <source>
        <dbReference type="ARBA" id="ARBA00009767"/>
    </source>
</evidence>
<keyword evidence="6" id="KW-0028">Amino-acid biosynthesis</keyword>
<feature type="domain" description="Pyruvate carboxyltransferase" evidence="10">
    <location>
        <begin position="51"/>
        <end position="326"/>
    </location>
</feature>
<reference evidence="11 12" key="1">
    <citation type="submission" date="2019-07" db="EMBL/GenBank/DDBJ databases">
        <authorList>
            <person name="Friedrich A."/>
            <person name="Schacherer J."/>
        </authorList>
    </citation>
    <scope>NUCLEOTIDE SEQUENCE [LARGE SCALE GENOMIC DNA]</scope>
</reference>
<organism evidence="11 12">
    <name type="scientific">Dekkera bruxellensis</name>
    <name type="common">Brettanomyces custersii</name>
    <dbReference type="NCBI Taxonomy" id="5007"/>
    <lineage>
        <taxon>Eukaryota</taxon>
        <taxon>Fungi</taxon>
        <taxon>Dikarya</taxon>
        <taxon>Ascomycota</taxon>
        <taxon>Saccharomycotina</taxon>
        <taxon>Pichiomycetes</taxon>
        <taxon>Pichiales</taxon>
        <taxon>Pichiaceae</taxon>
        <taxon>Brettanomyces</taxon>
    </lineage>
</organism>
<dbReference type="GO" id="GO:0003852">
    <property type="term" value="F:2-isopropylmalate synthase activity"/>
    <property type="evidence" value="ECO:0007669"/>
    <property type="project" value="UniProtKB-EC"/>
</dbReference>
<keyword evidence="12" id="KW-1185">Reference proteome</keyword>
<dbReference type="HAMAP" id="MF_00572">
    <property type="entry name" value="LeuA_type2"/>
    <property type="match status" value="1"/>
</dbReference>
<gene>
    <name evidence="11" type="primary">LEU4</name>
    <name evidence="11" type="ORF">DEBR0S3_00804G</name>
</gene>
<dbReference type="InterPro" id="IPR036230">
    <property type="entry name" value="LeuA_allosteric_dom_sf"/>
</dbReference>
<name>A0A7D9CX86_DEKBR</name>
<evidence type="ECO:0000256" key="7">
    <source>
        <dbReference type="ARBA" id="ARBA00022679"/>
    </source>
</evidence>
<comment type="pathway">
    <text evidence="2">Amino-acid biosynthesis; L-leucine biosynthesis; L-leucine from 3-methyl-2-oxobutanoate: step 1/4.</text>
</comment>
<dbReference type="AlphaFoldDB" id="A0A7D9CX86"/>
<dbReference type="InterPro" id="IPR054692">
    <property type="entry name" value="LeuA-like_post-cat"/>
</dbReference>
<sequence length="608" mass="67657">MFRRTAVAFQKQVKRVPYANMLRDPSSKYKRFQGISLPDRTWPNNKLDKAPRWLATDLRDGNQSLPDPMSVEQKKEYFHKLIEIGLKEIEVAFPSASQTDFDFTRYAVTHAPDDVSIQVLVQSREHLIRRTIDSLKDAKKAIVHTYMATSDLFRNVVFGMSRQDQLKMAVKTAKFVRSLTKDDPSKNMTHWSYEFSPECFSSTPTEYAVEICKAVKDAWEPSKENPIIFNLPATIEMSTPNVYADQIEYFSRHIGDRDHVVISLHSHNDRGCGVAATELALLAGGDRVEGCLFGNGERTGNVDLVTLALNLYTSGVNPNLDFSDMKSIIDVVERCNKIPVHPRAPYGGSLVTCAFSGSHQDAIKKGFAAQEKRRQNGDQTWQIPYLTLDPKDIGRNYEAVIRVNSQSGKGGAAWIVQRNLGLDLPKAMQIDFSSVVQNNADHLGRELKAEEIISLLQRHYNVDNCATDDLNVKDYNFDKKSDKVTDVNAIVRLNGKEIALHGKGNGPISSFLNGLSDAFGVKMEVESYAEHSVGQGSTTKAATYVKISCGDKYKWGIGMHESITRASVNSIISAVNSLIKAGALDANKVSSSEHALRKFAQKKVSANL</sequence>
<dbReference type="Gene3D" id="3.30.160.270">
    <property type="match status" value="1"/>
</dbReference>
<dbReference type="PANTHER" id="PTHR46911:SF2">
    <property type="entry name" value="2-ISOPROPYLMALATE SYNTHASE-RELATED"/>
    <property type="match status" value="1"/>
</dbReference>
<dbReference type="InterPro" id="IPR013709">
    <property type="entry name" value="2-isopropylmalate_synth_dimer"/>
</dbReference>
<dbReference type="InterPro" id="IPR005668">
    <property type="entry name" value="IPM_Synthase"/>
</dbReference>
<dbReference type="InterPro" id="IPR002034">
    <property type="entry name" value="AIPM/Hcit_synth_CS"/>
</dbReference>
<keyword evidence="7" id="KW-0808">Transferase</keyword>
<evidence type="ECO:0000259" key="10">
    <source>
        <dbReference type="PROSITE" id="PS50991"/>
    </source>
</evidence>
<dbReference type="OMA" id="EYCNQME"/>
<proteinExistence type="inferred from homology"/>
<dbReference type="EMBL" id="CABFWN010000003">
    <property type="protein sequence ID" value="VUG18038.1"/>
    <property type="molecule type" value="Genomic_DNA"/>
</dbReference>
<comment type="cofactor">
    <cofactor evidence="1">
        <name>a divalent metal cation</name>
        <dbReference type="ChEBI" id="CHEBI:60240"/>
    </cofactor>
</comment>
<dbReference type="EC" id="2.3.3.13" evidence="4"/>
<evidence type="ECO:0000256" key="2">
    <source>
        <dbReference type="ARBA" id="ARBA00004689"/>
    </source>
</evidence>
<dbReference type="NCBIfam" id="TIGR00970">
    <property type="entry name" value="leuA_yeast"/>
    <property type="match status" value="1"/>
</dbReference>
<evidence type="ECO:0000256" key="1">
    <source>
        <dbReference type="ARBA" id="ARBA00001968"/>
    </source>
</evidence>
<evidence type="ECO:0000313" key="11">
    <source>
        <dbReference type="EMBL" id="VUG18038.1"/>
    </source>
</evidence>
<dbReference type="PROSITE" id="PS50991">
    <property type="entry name" value="PYR_CT"/>
    <property type="match status" value="1"/>
</dbReference>
<dbReference type="PROSITE" id="PS00815">
    <property type="entry name" value="AIPM_HOMOCIT_SYNTH_1"/>
    <property type="match status" value="1"/>
</dbReference>
<dbReference type="Gene3D" id="3.20.20.70">
    <property type="entry name" value="Aldolase class I"/>
    <property type="match status" value="1"/>
</dbReference>
<evidence type="ECO:0000256" key="5">
    <source>
        <dbReference type="ARBA" id="ARBA00022430"/>
    </source>
</evidence>
<dbReference type="Pfam" id="PF22615">
    <property type="entry name" value="IPMS_D2"/>
    <property type="match status" value="1"/>
</dbReference>
<accession>A0A7D9CX86</accession>
<keyword evidence="9" id="KW-0100">Branched-chain amino acid biosynthesis</keyword>
<dbReference type="Pfam" id="PF08502">
    <property type="entry name" value="LeuA_dimer"/>
    <property type="match status" value="1"/>
</dbReference>
<dbReference type="SUPFAM" id="SSF51569">
    <property type="entry name" value="Aldolase"/>
    <property type="match status" value="1"/>
</dbReference>
<protein>
    <recommendedName>
        <fullName evidence="4">2-isopropylmalate synthase</fullName>
        <ecNumber evidence="4">2.3.3.13</ecNumber>
    </recommendedName>
</protein>
<dbReference type="SUPFAM" id="SSF89000">
    <property type="entry name" value="post-HMGL domain-like"/>
    <property type="match status" value="1"/>
</dbReference>
<dbReference type="InterPro" id="IPR000891">
    <property type="entry name" value="PYR_CT"/>
</dbReference>
<dbReference type="InterPro" id="IPR039371">
    <property type="entry name" value="LeuA_N_DRE-TIM"/>
</dbReference>
<dbReference type="Proteomes" id="UP000478008">
    <property type="component" value="Unassembled WGS sequence"/>
</dbReference>
<keyword evidence="8" id="KW-0479">Metal-binding</keyword>
<dbReference type="NCBIfam" id="NF002991">
    <property type="entry name" value="PRK03739.1"/>
    <property type="match status" value="1"/>
</dbReference>
<evidence type="ECO:0000256" key="8">
    <source>
        <dbReference type="ARBA" id="ARBA00022723"/>
    </source>
</evidence>
<dbReference type="PANTHER" id="PTHR46911">
    <property type="match status" value="1"/>
</dbReference>